<evidence type="ECO:0000256" key="5">
    <source>
        <dbReference type="PROSITE-ProRule" id="PRU01091"/>
    </source>
</evidence>
<evidence type="ECO:0000256" key="1">
    <source>
        <dbReference type="ARBA" id="ARBA00005820"/>
    </source>
</evidence>
<dbReference type="InterPro" id="IPR011990">
    <property type="entry name" value="TPR-like_helical_dom_sf"/>
</dbReference>
<dbReference type="PANTHER" id="PTHR35807:SF1">
    <property type="entry name" value="TRANSCRIPTIONAL REGULATOR REDD"/>
    <property type="match status" value="1"/>
</dbReference>
<comment type="similarity">
    <text evidence="1">Belongs to the AfsR/DnrI/RedD regulatory family.</text>
</comment>
<dbReference type="GO" id="GO:0000160">
    <property type="term" value="P:phosphorelay signal transduction system"/>
    <property type="evidence" value="ECO:0007669"/>
    <property type="project" value="InterPro"/>
</dbReference>
<dbReference type="Gene3D" id="1.10.10.10">
    <property type="entry name" value="Winged helix-like DNA-binding domain superfamily/Winged helix DNA-binding domain"/>
    <property type="match status" value="1"/>
</dbReference>
<dbReference type="Pfam" id="PF03704">
    <property type="entry name" value="BTAD"/>
    <property type="match status" value="1"/>
</dbReference>
<evidence type="ECO:0000256" key="3">
    <source>
        <dbReference type="ARBA" id="ARBA00023125"/>
    </source>
</evidence>
<dbReference type="Proteomes" id="UP000284057">
    <property type="component" value="Unassembled WGS sequence"/>
</dbReference>
<dbReference type="SMART" id="SM00862">
    <property type="entry name" value="Trans_reg_C"/>
    <property type="match status" value="1"/>
</dbReference>
<evidence type="ECO:0000313" key="8">
    <source>
        <dbReference type="EMBL" id="RIQ37462.1"/>
    </source>
</evidence>
<accession>A0A418KYN1</accession>
<dbReference type="CDD" id="cd15831">
    <property type="entry name" value="BTAD"/>
    <property type="match status" value="1"/>
</dbReference>
<dbReference type="InterPro" id="IPR051677">
    <property type="entry name" value="AfsR-DnrI-RedD_regulator"/>
</dbReference>
<feature type="domain" description="OmpR/PhoB-type" evidence="7">
    <location>
        <begin position="1"/>
        <end position="90"/>
    </location>
</feature>
<proteinExistence type="inferred from homology"/>
<evidence type="ECO:0000259" key="7">
    <source>
        <dbReference type="PROSITE" id="PS51755"/>
    </source>
</evidence>
<dbReference type="PROSITE" id="PS51755">
    <property type="entry name" value="OMPR_PHOB"/>
    <property type="match status" value="1"/>
</dbReference>
<keyword evidence="2" id="KW-0805">Transcription regulation</keyword>
<keyword evidence="9" id="KW-1185">Reference proteome</keyword>
<dbReference type="InterPro" id="IPR001867">
    <property type="entry name" value="OmpR/PhoB-type_DNA-bd"/>
</dbReference>
<gene>
    <name evidence="8" type="ORF">DY240_00530</name>
</gene>
<evidence type="ECO:0000256" key="6">
    <source>
        <dbReference type="SAM" id="MobiDB-lite"/>
    </source>
</evidence>
<keyword evidence="4" id="KW-0804">Transcription</keyword>
<dbReference type="SMART" id="SM01043">
    <property type="entry name" value="BTAD"/>
    <property type="match status" value="1"/>
</dbReference>
<dbReference type="InterPro" id="IPR005158">
    <property type="entry name" value="BTAD"/>
</dbReference>
<feature type="compositionally biased region" description="Low complexity" evidence="6">
    <location>
        <begin position="255"/>
        <end position="273"/>
    </location>
</feature>
<dbReference type="InterPro" id="IPR016032">
    <property type="entry name" value="Sig_transdc_resp-reg_C-effctor"/>
</dbReference>
<dbReference type="AlphaFoldDB" id="A0A418KYN1"/>
<dbReference type="EMBL" id="QUAL01000005">
    <property type="protein sequence ID" value="RIQ37462.1"/>
    <property type="molecule type" value="Genomic_DNA"/>
</dbReference>
<evidence type="ECO:0000256" key="2">
    <source>
        <dbReference type="ARBA" id="ARBA00023015"/>
    </source>
</evidence>
<dbReference type="SUPFAM" id="SSF46894">
    <property type="entry name" value="C-terminal effector domain of the bipartite response regulators"/>
    <property type="match status" value="1"/>
</dbReference>
<dbReference type="Gene3D" id="1.25.40.10">
    <property type="entry name" value="Tetratricopeptide repeat domain"/>
    <property type="match status" value="1"/>
</dbReference>
<reference evidence="8 9" key="1">
    <citation type="submission" date="2018-09" db="EMBL/GenBank/DDBJ databases">
        <title>Isolation, diversity and antifungal activity of actinobacteria from wheat.</title>
        <authorList>
            <person name="Han C."/>
        </authorList>
    </citation>
    <scope>NUCLEOTIDE SEQUENCE [LARGE SCALE GENOMIC DNA]</scope>
    <source>
        <strain evidence="8 9">NEAU-YY265</strain>
    </source>
</reference>
<sequence length="273" mass="29684">MRFGVLGPLEVHDDHGTAVPLTSAKQRSLLAVLLVRRNTRVSADTLLEALWDGRPPRSARANLQSYVHRLRRVLGESRIVHHRSGYQLEVRPGEADDEEFQRLAADGRAALATGNVARAAELFHRAAALWRGPSAYAEVAETGAVDLEAARLGELRLAVAELCIEADLERGQHDLLVPELTALVAAHPLRQRLYRQLMLALHRSGRTADALDVYRRARTTLVEELGLEPGPELRELERAILTEDPALTPPPPGAPAATRPAGTRPAATGPAAT</sequence>
<dbReference type="RefSeq" id="WP_147375149.1">
    <property type="nucleotide sequence ID" value="NZ_QUAL01000005.1"/>
</dbReference>
<dbReference type="Pfam" id="PF00486">
    <property type="entry name" value="Trans_reg_C"/>
    <property type="match status" value="1"/>
</dbReference>
<dbReference type="SUPFAM" id="SSF48452">
    <property type="entry name" value="TPR-like"/>
    <property type="match status" value="1"/>
</dbReference>
<name>A0A418KYN1_9ACTN</name>
<dbReference type="GO" id="GO:0006355">
    <property type="term" value="P:regulation of DNA-templated transcription"/>
    <property type="evidence" value="ECO:0007669"/>
    <property type="project" value="InterPro"/>
</dbReference>
<evidence type="ECO:0000313" key="9">
    <source>
        <dbReference type="Proteomes" id="UP000284057"/>
    </source>
</evidence>
<dbReference type="InterPro" id="IPR036388">
    <property type="entry name" value="WH-like_DNA-bd_sf"/>
</dbReference>
<organism evidence="8 9">
    <name type="scientific">Jiangella rhizosphaerae</name>
    <dbReference type="NCBI Taxonomy" id="2293569"/>
    <lineage>
        <taxon>Bacteria</taxon>
        <taxon>Bacillati</taxon>
        <taxon>Actinomycetota</taxon>
        <taxon>Actinomycetes</taxon>
        <taxon>Jiangellales</taxon>
        <taxon>Jiangellaceae</taxon>
        <taxon>Jiangella</taxon>
    </lineage>
</organism>
<feature type="region of interest" description="Disordered" evidence="6">
    <location>
        <begin position="242"/>
        <end position="273"/>
    </location>
</feature>
<dbReference type="PANTHER" id="PTHR35807">
    <property type="entry name" value="TRANSCRIPTIONAL REGULATOR REDD-RELATED"/>
    <property type="match status" value="1"/>
</dbReference>
<feature type="DNA-binding region" description="OmpR/PhoB-type" evidence="5">
    <location>
        <begin position="1"/>
        <end position="90"/>
    </location>
</feature>
<protein>
    <recommendedName>
        <fullName evidence="7">OmpR/PhoB-type domain-containing protein</fullName>
    </recommendedName>
</protein>
<evidence type="ECO:0000256" key="4">
    <source>
        <dbReference type="ARBA" id="ARBA00023163"/>
    </source>
</evidence>
<feature type="non-terminal residue" evidence="8">
    <location>
        <position position="273"/>
    </location>
</feature>
<comment type="caution">
    <text evidence="8">The sequence shown here is derived from an EMBL/GenBank/DDBJ whole genome shotgun (WGS) entry which is preliminary data.</text>
</comment>
<keyword evidence="3 5" id="KW-0238">DNA-binding</keyword>
<dbReference type="GO" id="GO:0003677">
    <property type="term" value="F:DNA binding"/>
    <property type="evidence" value="ECO:0007669"/>
    <property type="project" value="UniProtKB-UniRule"/>
</dbReference>